<feature type="transmembrane region" description="Helical" evidence="1">
    <location>
        <begin position="29"/>
        <end position="49"/>
    </location>
</feature>
<keyword evidence="1" id="KW-0812">Transmembrane</keyword>
<name>A0A653AKL1_9BACT</name>
<dbReference type="EMBL" id="UPXZ01000040">
    <property type="protein sequence ID" value="VBB48632.1"/>
    <property type="molecule type" value="Genomic_DNA"/>
</dbReference>
<keyword evidence="1" id="KW-0472">Membrane</keyword>
<dbReference type="Gene3D" id="3.30.450.290">
    <property type="match status" value="1"/>
</dbReference>
<gene>
    <name evidence="2" type="ORF">TRIP_D450087</name>
</gene>
<dbReference type="SUPFAM" id="SSF103190">
    <property type="entry name" value="Sensory domain-like"/>
    <property type="match status" value="1"/>
</dbReference>
<dbReference type="InterPro" id="IPR029151">
    <property type="entry name" value="Sensor-like_sf"/>
</dbReference>
<keyword evidence="1" id="KW-1133">Transmembrane helix</keyword>
<evidence type="ECO:0000313" key="2">
    <source>
        <dbReference type="EMBL" id="VBB48632.1"/>
    </source>
</evidence>
<reference evidence="2" key="1">
    <citation type="submission" date="2018-07" db="EMBL/GenBank/DDBJ databases">
        <authorList>
            <consortium name="Genoscope - CEA"/>
            <person name="William W."/>
        </authorList>
    </citation>
    <scope>NUCLEOTIDE SEQUENCE</scope>
    <source>
        <strain evidence="2">IK1</strain>
    </source>
</reference>
<sequence length="180" mass="20657">MKTEINKTSAETHKTTSVLFERNKRFIKYVFWGMFLVIIILAILALIKIRKLQEENIKQKVMYENKIDSIHLADMTSMAKTFSWVMRSDLLHSNKDEAQLHLDNLLKEPHIKKAYILDAAGKILLSTDKKETGIPYADFTVINANEPISLKGENSIRIVTPIMDLNKKLGISVVEINEEN</sequence>
<evidence type="ECO:0000256" key="1">
    <source>
        <dbReference type="SAM" id="Phobius"/>
    </source>
</evidence>
<organism evidence="2">
    <name type="scientific">uncultured Paludibacter sp</name>
    <dbReference type="NCBI Taxonomy" id="497635"/>
    <lineage>
        <taxon>Bacteria</taxon>
        <taxon>Pseudomonadati</taxon>
        <taxon>Bacteroidota</taxon>
        <taxon>Bacteroidia</taxon>
        <taxon>Bacteroidales</taxon>
        <taxon>Paludibacteraceae</taxon>
        <taxon>Paludibacter</taxon>
        <taxon>environmental samples</taxon>
    </lineage>
</organism>
<dbReference type="AlphaFoldDB" id="A0A653AKL1"/>
<proteinExistence type="predicted"/>
<protein>
    <submittedName>
        <fullName evidence="2">Uncharacterized protein</fullName>
    </submittedName>
</protein>
<accession>A0A653AKL1</accession>